<evidence type="ECO:0000313" key="1">
    <source>
        <dbReference type="EMBL" id="KAF6282404.1"/>
    </source>
</evidence>
<comment type="caution">
    <text evidence="1">The sequence shown here is derived from an EMBL/GenBank/DDBJ whole genome shotgun (WGS) entry which is preliminary data.</text>
</comment>
<protein>
    <submittedName>
        <fullName evidence="1">Uncharacterized protein</fullName>
    </submittedName>
</protein>
<proteinExistence type="predicted"/>
<dbReference type="AlphaFoldDB" id="A0A7J7S2A2"/>
<keyword evidence="2" id="KW-1185">Reference proteome</keyword>
<sequence length="152" mass="16625">MDPPSLQHPGTDHPPPTAHLWSRAQQPWHCAELGRNAEFQARVGLAGLGSAWEQGPRGPCAAGRGLGIAGLHPGPRASRVCEPLHSRIWIPGNPDKGSLLLRPCRRGGHGRWWHALEGSRRSSSHLTFLLPELPSSWPSQHHRGWRERGSGA</sequence>
<accession>A0A7J7S2A2</accession>
<evidence type="ECO:0000313" key="2">
    <source>
        <dbReference type="Proteomes" id="UP000527355"/>
    </source>
</evidence>
<dbReference type="EMBL" id="JABWUV010000020">
    <property type="protein sequence ID" value="KAF6282404.1"/>
    <property type="molecule type" value="Genomic_DNA"/>
</dbReference>
<reference evidence="1 2" key="1">
    <citation type="journal article" date="2020" name="Nature">
        <title>Six reference-quality genomes reveal evolution of bat adaptations.</title>
        <authorList>
            <person name="Jebb D."/>
            <person name="Huang Z."/>
            <person name="Pippel M."/>
            <person name="Hughes G.M."/>
            <person name="Lavrichenko K."/>
            <person name="Devanna P."/>
            <person name="Winkler S."/>
            <person name="Jermiin L.S."/>
            <person name="Skirmuntt E.C."/>
            <person name="Katzourakis A."/>
            <person name="Burkitt-Gray L."/>
            <person name="Ray D.A."/>
            <person name="Sullivan K.A.M."/>
            <person name="Roscito J.G."/>
            <person name="Kirilenko B.M."/>
            <person name="Davalos L.M."/>
            <person name="Corthals A.P."/>
            <person name="Power M.L."/>
            <person name="Jones G."/>
            <person name="Ransome R.D."/>
            <person name="Dechmann D.K.N."/>
            <person name="Locatelli A.G."/>
            <person name="Puechmaille S.J."/>
            <person name="Fedrigo O."/>
            <person name="Jarvis E.D."/>
            <person name="Hiller M."/>
            <person name="Vernes S.C."/>
            <person name="Myers E.W."/>
            <person name="Teeling E.C."/>
        </authorList>
    </citation>
    <scope>NUCLEOTIDE SEQUENCE [LARGE SCALE GENOMIC DNA]</scope>
    <source>
        <strain evidence="1">MMyoMyo1</strain>
        <tissue evidence="1">Flight muscle</tissue>
    </source>
</reference>
<dbReference type="Proteomes" id="UP000527355">
    <property type="component" value="Unassembled WGS sequence"/>
</dbReference>
<gene>
    <name evidence="1" type="ORF">mMyoMyo1_010049</name>
</gene>
<organism evidence="1 2">
    <name type="scientific">Myotis myotis</name>
    <name type="common">Greater mouse-eared bat</name>
    <name type="synonym">Vespertilio myotis</name>
    <dbReference type="NCBI Taxonomy" id="51298"/>
    <lineage>
        <taxon>Eukaryota</taxon>
        <taxon>Metazoa</taxon>
        <taxon>Chordata</taxon>
        <taxon>Craniata</taxon>
        <taxon>Vertebrata</taxon>
        <taxon>Euteleostomi</taxon>
        <taxon>Mammalia</taxon>
        <taxon>Eutheria</taxon>
        <taxon>Laurasiatheria</taxon>
        <taxon>Chiroptera</taxon>
        <taxon>Yangochiroptera</taxon>
        <taxon>Vespertilionidae</taxon>
        <taxon>Myotis</taxon>
    </lineage>
</organism>
<name>A0A7J7S2A2_MYOMY</name>